<dbReference type="GO" id="GO:0008360">
    <property type="term" value="P:regulation of cell shape"/>
    <property type="evidence" value="ECO:0007669"/>
    <property type="project" value="UniProtKB-KW"/>
</dbReference>
<reference evidence="19" key="1">
    <citation type="submission" date="2019-02" db="EMBL/GenBank/DDBJ databases">
        <title>A novel Candidatus Liberibacter species associated with the New Zealand native fuchsia psyllid, Ctenarytaina fuchsiae.</title>
        <authorList>
            <person name="Thompson S.M."/>
            <person name="Jorgensen N."/>
            <person name="David C."/>
            <person name="Bulman S.R."/>
            <person name="Smith G.R."/>
        </authorList>
    </citation>
    <scope>NUCLEOTIDE SEQUENCE</scope>
    <source>
        <strain evidence="19">Oxford</strain>
    </source>
</reference>
<dbReference type="EC" id="6.3.2.4" evidence="5 14"/>
<evidence type="ECO:0000256" key="14">
    <source>
        <dbReference type="HAMAP-Rule" id="MF_00047"/>
    </source>
</evidence>
<dbReference type="HAMAP" id="MF_00047">
    <property type="entry name" value="Dala_Dala_lig"/>
    <property type="match status" value="1"/>
</dbReference>
<dbReference type="EMBL" id="SEOL01000006">
    <property type="protein sequence ID" value="MBL0849120.1"/>
    <property type="molecule type" value="Genomic_DNA"/>
</dbReference>
<keyword evidence="11 14" id="KW-0573">Peptidoglycan synthesis</keyword>
<dbReference type="GO" id="GO:0046872">
    <property type="term" value="F:metal ion binding"/>
    <property type="evidence" value="ECO:0007669"/>
    <property type="project" value="UniProtKB-KW"/>
</dbReference>
<dbReference type="InterPro" id="IPR016185">
    <property type="entry name" value="PreATP-grasp_dom_sf"/>
</dbReference>
<evidence type="ECO:0000256" key="6">
    <source>
        <dbReference type="ARBA" id="ARBA00022490"/>
    </source>
</evidence>
<dbReference type="GO" id="GO:0071555">
    <property type="term" value="P:cell wall organization"/>
    <property type="evidence" value="ECO:0007669"/>
    <property type="project" value="UniProtKB-KW"/>
</dbReference>
<comment type="cofactor">
    <cofactor evidence="16">
        <name>Mg(2+)</name>
        <dbReference type="ChEBI" id="CHEBI:18420"/>
    </cofactor>
    <cofactor evidence="16">
        <name>Mn(2+)</name>
        <dbReference type="ChEBI" id="CHEBI:29035"/>
    </cofactor>
    <text evidence="16">Binds 2 magnesium or manganese ions per subunit.</text>
</comment>
<dbReference type="GO" id="GO:0005524">
    <property type="term" value="F:ATP binding"/>
    <property type="evidence" value="ECO:0007669"/>
    <property type="project" value="UniProtKB-UniRule"/>
</dbReference>
<proteinExistence type="inferred from homology"/>
<organism evidence="19 20">
    <name type="scientific">Candidatus Liberibacter ctenarytainae</name>
    <dbReference type="NCBI Taxonomy" id="2020335"/>
    <lineage>
        <taxon>Bacteria</taxon>
        <taxon>Pseudomonadati</taxon>
        <taxon>Pseudomonadota</taxon>
        <taxon>Alphaproteobacteria</taxon>
        <taxon>Hyphomicrobiales</taxon>
        <taxon>Rhizobiaceae</taxon>
        <taxon>Liberibacter</taxon>
    </lineage>
</organism>
<dbReference type="GO" id="GO:0008716">
    <property type="term" value="F:D-alanine-D-alanine ligase activity"/>
    <property type="evidence" value="ECO:0007669"/>
    <property type="project" value="UniProtKB-UniRule"/>
</dbReference>
<comment type="subcellular location">
    <subcellularLocation>
        <location evidence="3 14">Cytoplasm</location>
    </subcellularLocation>
</comment>
<evidence type="ECO:0000256" key="5">
    <source>
        <dbReference type="ARBA" id="ARBA00012216"/>
    </source>
</evidence>
<dbReference type="InterPro" id="IPR005905">
    <property type="entry name" value="D_ala_D_ala"/>
</dbReference>
<evidence type="ECO:0000259" key="18">
    <source>
        <dbReference type="PROSITE" id="PS50975"/>
    </source>
</evidence>
<comment type="similarity">
    <text evidence="4 14">Belongs to the D-alanine--D-alanine ligase family.</text>
</comment>
<comment type="catalytic activity">
    <reaction evidence="13 14">
        <text>2 D-alanine + ATP = D-alanyl-D-alanine + ADP + phosphate + H(+)</text>
        <dbReference type="Rhea" id="RHEA:11224"/>
        <dbReference type="ChEBI" id="CHEBI:15378"/>
        <dbReference type="ChEBI" id="CHEBI:30616"/>
        <dbReference type="ChEBI" id="CHEBI:43474"/>
        <dbReference type="ChEBI" id="CHEBI:57416"/>
        <dbReference type="ChEBI" id="CHEBI:57822"/>
        <dbReference type="ChEBI" id="CHEBI:456216"/>
        <dbReference type="EC" id="6.3.2.4"/>
    </reaction>
</comment>
<evidence type="ECO:0000256" key="7">
    <source>
        <dbReference type="ARBA" id="ARBA00022598"/>
    </source>
</evidence>
<dbReference type="AlphaFoldDB" id="A0A937ACB5"/>
<dbReference type="InterPro" id="IPR000291">
    <property type="entry name" value="D-Ala_lig_Van_CS"/>
</dbReference>
<keyword evidence="12 14" id="KW-0961">Cell wall biogenesis/degradation</keyword>
<comment type="caution">
    <text evidence="19">The sequence shown here is derived from an EMBL/GenBank/DDBJ whole genome shotgun (WGS) entry which is preliminary data.</text>
</comment>
<evidence type="ECO:0000256" key="17">
    <source>
        <dbReference type="PROSITE-ProRule" id="PRU00409"/>
    </source>
</evidence>
<dbReference type="PANTHER" id="PTHR23132">
    <property type="entry name" value="D-ALANINE--D-ALANINE LIGASE"/>
    <property type="match status" value="1"/>
</dbReference>
<evidence type="ECO:0000256" key="10">
    <source>
        <dbReference type="ARBA" id="ARBA00022960"/>
    </source>
</evidence>
<keyword evidence="7 14" id="KW-0436">Ligase</keyword>
<evidence type="ECO:0000256" key="12">
    <source>
        <dbReference type="ARBA" id="ARBA00023316"/>
    </source>
</evidence>
<evidence type="ECO:0000256" key="3">
    <source>
        <dbReference type="ARBA" id="ARBA00004496"/>
    </source>
</evidence>
<keyword evidence="8 17" id="KW-0547">Nucleotide-binding</keyword>
<evidence type="ECO:0000256" key="2">
    <source>
        <dbReference type="ARBA" id="ARBA00003921"/>
    </source>
</evidence>
<dbReference type="NCBIfam" id="NF002378">
    <property type="entry name" value="PRK01372.1"/>
    <property type="match status" value="1"/>
</dbReference>
<feature type="binding site" evidence="16">
    <location>
        <position position="258"/>
    </location>
    <ligand>
        <name>Mg(2+)</name>
        <dbReference type="ChEBI" id="CHEBI:18420"/>
        <label>1</label>
    </ligand>
</feature>
<comment type="pathway">
    <text evidence="14">Cell wall biogenesis; peptidoglycan biosynthesis.</text>
</comment>
<dbReference type="GO" id="GO:0009252">
    <property type="term" value="P:peptidoglycan biosynthetic process"/>
    <property type="evidence" value="ECO:0007669"/>
    <property type="project" value="UniProtKB-UniRule"/>
</dbReference>
<dbReference type="PROSITE" id="PS00843">
    <property type="entry name" value="DALA_DALA_LIGASE_1"/>
    <property type="match status" value="1"/>
</dbReference>
<evidence type="ECO:0000256" key="1">
    <source>
        <dbReference type="ARBA" id="ARBA00001936"/>
    </source>
</evidence>
<keyword evidence="9 17" id="KW-0067">ATP-binding</keyword>
<feature type="active site" evidence="15">
    <location>
        <position position="148"/>
    </location>
</feature>
<dbReference type="GO" id="GO:0005737">
    <property type="term" value="C:cytoplasm"/>
    <property type="evidence" value="ECO:0007669"/>
    <property type="project" value="UniProtKB-SubCell"/>
</dbReference>
<dbReference type="Gene3D" id="3.30.470.20">
    <property type="entry name" value="ATP-grasp fold, B domain"/>
    <property type="match status" value="1"/>
</dbReference>
<feature type="active site" evidence="15">
    <location>
        <position position="283"/>
    </location>
</feature>
<comment type="function">
    <text evidence="2 14">Cell wall formation.</text>
</comment>
<dbReference type="InterPro" id="IPR011761">
    <property type="entry name" value="ATP-grasp"/>
</dbReference>
<accession>A0A937ACB5</accession>
<evidence type="ECO:0000256" key="15">
    <source>
        <dbReference type="PIRSR" id="PIRSR039102-1"/>
    </source>
</evidence>
<dbReference type="InterPro" id="IPR013815">
    <property type="entry name" value="ATP_grasp_subdomain_1"/>
</dbReference>
<evidence type="ECO:0000313" key="20">
    <source>
        <dbReference type="Proteomes" id="UP000736856"/>
    </source>
</evidence>
<evidence type="ECO:0000256" key="9">
    <source>
        <dbReference type="ARBA" id="ARBA00022840"/>
    </source>
</evidence>
<evidence type="ECO:0000313" key="19">
    <source>
        <dbReference type="EMBL" id="MBL0849120.1"/>
    </source>
</evidence>
<feature type="binding site" evidence="16">
    <location>
        <position position="272"/>
    </location>
    <ligand>
        <name>Mg(2+)</name>
        <dbReference type="ChEBI" id="CHEBI:18420"/>
        <label>1</label>
    </ligand>
</feature>
<feature type="domain" description="ATP-grasp" evidence="18">
    <location>
        <begin position="108"/>
        <end position="305"/>
    </location>
</feature>
<comment type="cofactor">
    <cofactor evidence="1">
        <name>Mn(2+)</name>
        <dbReference type="ChEBI" id="CHEBI:29035"/>
    </cofactor>
</comment>
<dbReference type="Proteomes" id="UP000736856">
    <property type="component" value="Unassembled WGS sequence"/>
</dbReference>
<evidence type="ECO:0000256" key="8">
    <source>
        <dbReference type="ARBA" id="ARBA00022741"/>
    </source>
</evidence>
<keyword evidence="10 14" id="KW-0133">Cell shape</keyword>
<dbReference type="InterPro" id="IPR011095">
    <property type="entry name" value="Dala_Dala_lig_C"/>
</dbReference>
<dbReference type="Pfam" id="PF01820">
    <property type="entry name" value="Dala_Dala_lig_N"/>
    <property type="match status" value="1"/>
</dbReference>
<dbReference type="SUPFAM" id="SSF56059">
    <property type="entry name" value="Glutathione synthetase ATP-binding domain-like"/>
    <property type="match status" value="1"/>
</dbReference>
<dbReference type="InterPro" id="IPR011127">
    <property type="entry name" value="Dala_Dala_lig_N"/>
</dbReference>
<evidence type="ECO:0000256" key="13">
    <source>
        <dbReference type="ARBA" id="ARBA00047614"/>
    </source>
</evidence>
<evidence type="ECO:0000256" key="11">
    <source>
        <dbReference type="ARBA" id="ARBA00022984"/>
    </source>
</evidence>
<gene>
    <name evidence="14" type="primary">ddl</name>
    <name evidence="19" type="ORF">EU981_03455</name>
</gene>
<feature type="binding site" evidence="16">
    <location>
        <position position="274"/>
    </location>
    <ligand>
        <name>Mg(2+)</name>
        <dbReference type="ChEBI" id="CHEBI:18420"/>
        <label>2</label>
    </ligand>
</feature>
<feature type="active site" evidence="15">
    <location>
        <position position="22"/>
    </location>
</feature>
<name>A0A937ACB5_9HYPH</name>
<sequence length="311" mass="34250">MVKKTMIKNKHVAVLMGGISSERDVSLDSGKICSSALRAEGLKVSQIDVDRSIGAVLSDLKPDVVLNVLHGSFGEDGIIQAILECLEIPYTHSGVLASALSMDKFRAKTVVNSVGVPVCPSLLVNRLSIDDRHVMEPPYVIKPLLGGSSLGIILVKEGDSVPLDYLRSSAWCYGDHLLIEKYVGGVELTCGVMGEKVLDVIEIIPKNEGFYSYKVKYTPYESTHILPAKVESEVYDEVQRLSLLAHKSIGCRGVSRSDFRYDVTTQELFWLEINVQPGMTTTSLFPEMALYAGYSFENLLLWILEDASCLR</sequence>
<dbReference type="PIRSF" id="PIRSF039102">
    <property type="entry name" value="Ddl/VanB"/>
    <property type="match status" value="1"/>
</dbReference>
<dbReference type="PROSITE" id="PS50975">
    <property type="entry name" value="ATP_GRASP"/>
    <property type="match status" value="1"/>
</dbReference>
<keyword evidence="6 14" id="KW-0963">Cytoplasm</keyword>
<dbReference type="Gene3D" id="3.40.50.20">
    <property type="match status" value="1"/>
</dbReference>
<feature type="binding site" evidence="16">
    <location>
        <position position="272"/>
    </location>
    <ligand>
        <name>Mg(2+)</name>
        <dbReference type="ChEBI" id="CHEBI:18420"/>
        <label>2</label>
    </ligand>
</feature>
<keyword evidence="16" id="KW-0464">Manganese</keyword>
<dbReference type="SUPFAM" id="SSF52440">
    <property type="entry name" value="PreATP-grasp domain"/>
    <property type="match status" value="1"/>
</dbReference>
<protein>
    <recommendedName>
        <fullName evidence="5 14">D-alanine--D-alanine ligase</fullName>
        <ecNumber evidence="5 14">6.3.2.4</ecNumber>
    </recommendedName>
    <alternativeName>
        <fullName evidence="14">D-Ala-D-Ala ligase</fullName>
    </alternativeName>
    <alternativeName>
        <fullName evidence="14">D-alanylalanine synthetase</fullName>
    </alternativeName>
</protein>
<evidence type="ECO:0000256" key="16">
    <source>
        <dbReference type="PIRSR" id="PIRSR039102-3"/>
    </source>
</evidence>
<keyword evidence="16" id="KW-0479">Metal-binding</keyword>
<dbReference type="PANTHER" id="PTHR23132:SF23">
    <property type="entry name" value="D-ALANINE--D-ALANINE LIGASE B"/>
    <property type="match status" value="1"/>
</dbReference>
<evidence type="ECO:0000256" key="4">
    <source>
        <dbReference type="ARBA" id="ARBA00010871"/>
    </source>
</evidence>
<dbReference type="Gene3D" id="3.30.1490.20">
    <property type="entry name" value="ATP-grasp fold, A domain"/>
    <property type="match status" value="1"/>
</dbReference>
<keyword evidence="16" id="KW-0460">Magnesium</keyword>
<dbReference type="Pfam" id="PF07478">
    <property type="entry name" value="Dala_Dala_lig_C"/>
    <property type="match status" value="1"/>
</dbReference>
<dbReference type="NCBIfam" id="TIGR01205">
    <property type="entry name" value="D_ala_D_alaTIGR"/>
    <property type="match status" value="1"/>
</dbReference>